<keyword evidence="2" id="KW-1185">Reference proteome</keyword>
<sequence>MNQNIQVTGFYELENGHINTKIAERETCSFSLDSQKAASLETSNHWYHGEEQTALKRTFNYNEAGIYQLYTCFIKSNHVCLAETVSKKKQTTPITVVAVLQESQPKATTYMYICTCTKVKRQLHLLQFEGTCIAIYNIGFHQPTVKTKLQGYRPLYKFR</sequence>
<evidence type="ECO:0000313" key="2">
    <source>
        <dbReference type="Proteomes" id="UP000596742"/>
    </source>
</evidence>
<accession>A0A8B6CCM8</accession>
<reference evidence="1" key="1">
    <citation type="submission" date="2018-11" db="EMBL/GenBank/DDBJ databases">
        <authorList>
            <person name="Alioto T."/>
            <person name="Alioto T."/>
        </authorList>
    </citation>
    <scope>NUCLEOTIDE SEQUENCE</scope>
</reference>
<dbReference type="EMBL" id="UYJE01001539">
    <property type="protein sequence ID" value="VDI02962.1"/>
    <property type="molecule type" value="Genomic_DNA"/>
</dbReference>
<dbReference type="Proteomes" id="UP000596742">
    <property type="component" value="Unassembled WGS sequence"/>
</dbReference>
<gene>
    <name evidence="1" type="ORF">MGAL_10B015040</name>
</gene>
<name>A0A8B6CCM8_MYTGA</name>
<evidence type="ECO:0000313" key="1">
    <source>
        <dbReference type="EMBL" id="VDI02962.1"/>
    </source>
</evidence>
<dbReference type="AlphaFoldDB" id="A0A8B6CCM8"/>
<organism evidence="1 2">
    <name type="scientific">Mytilus galloprovincialis</name>
    <name type="common">Mediterranean mussel</name>
    <dbReference type="NCBI Taxonomy" id="29158"/>
    <lineage>
        <taxon>Eukaryota</taxon>
        <taxon>Metazoa</taxon>
        <taxon>Spiralia</taxon>
        <taxon>Lophotrochozoa</taxon>
        <taxon>Mollusca</taxon>
        <taxon>Bivalvia</taxon>
        <taxon>Autobranchia</taxon>
        <taxon>Pteriomorphia</taxon>
        <taxon>Mytilida</taxon>
        <taxon>Mytiloidea</taxon>
        <taxon>Mytilidae</taxon>
        <taxon>Mytilinae</taxon>
        <taxon>Mytilus</taxon>
    </lineage>
</organism>
<protein>
    <submittedName>
        <fullName evidence="1">Uncharacterized protein</fullName>
    </submittedName>
</protein>
<proteinExistence type="predicted"/>
<comment type="caution">
    <text evidence="1">The sequence shown here is derived from an EMBL/GenBank/DDBJ whole genome shotgun (WGS) entry which is preliminary data.</text>
</comment>